<accession>A5HXY7</accession>
<evidence type="ECO:0000256" key="1">
    <source>
        <dbReference type="SAM" id="Phobius"/>
    </source>
</evidence>
<name>A5HXY7_CLOBH</name>
<keyword evidence="3" id="KW-1185">Reference proteome</keyword>
<dbReference type="KEGG" id="cbo:CBO0090"/>
<dbReference type="HOGENOM" id="CLU_207039_0_0_9"/>
<sequence>MLLNKINIFDRFTKFVIFGIMNVVINLCMILVKFLQNLSFIKIYKILQESIVMSFPYITIDIAF</sequence>
<dbReference type="AlphaFoldDB" id="A5HXY7"/>
<keyword evidence="1" id="KW-0812">Transmembrane</keyword>
<evidence type="ECO:0000313" key="2">
    <source>
        <dbReference type="EMBL" id="CAL81646.1"/>
    </source>
</evidence>
<gene>
    <name evidence="2" type="ordered locus">CBO0090</name>
</gene>
<keyword evidence="1" id="KW-0472">Membrane</keyword>
<keyword evidence="1" id="KW-1133">Transmembrane helix</keyword>
<dbReference type="EMBL" id="AM412317">
    <property type="protein sequence ID" value="CAL81646.1"/>
    <property type="molecule type" value="Genomic_DNA"/>
</dbReference>
<reference evidence="2 3" key="1">
    <citation type="journal article" date="2007" name="Genome Res.">
        <title>Genome sequence of a proteolytic (Group I) Clostridium botulinum strain Hall A and comparative analysis of the clostridial genomes.</title>
        <authorList>
            <person name="Sebaihia M."/>
            <person name="Peck M.W."/>
            <person name="Minton N.P."/>
            <person name="Thomson N.R."/>
            <person name="Holden M.T.G."/>
            <person name="Mitchell W.J."/>
            <person name="Carter A.T."/>
            <person name="Bentley S.D."/>
            <person name="Mason D.R."/>
            <person name="Crossman L."/>
            <person name="Paul C.J."/>
            <person name="Ivens A."/>
            <person name="Wells-Bennik M.H.J."/>
            <person name="Davis I.J."/>
            <person name="Cerdeno-Tarraga A.M."/>
            <person name="Churcher C."/>
            <person name="Quail M.A."/>
            <person name="Chillingworth T."/>
            <person name="Feltwell T."/>
            <person name="Fraser A."/>
            <person name="Goodhead I."/>
            <person name="Hance Z."/>
            <person name="Jagels K."/>
            <person name="Larke N."/>
            <person name="Maddison M."/>
            <person name="Moule S."/>
            <person name="Mungall K."/>
            <person name="Norbertczak H."/>
            <person name="Rabbinowitsch E."/>
            <person name="Sanders M."/>
            <person name="Simmonds M."/>
            <person name="White B."/>
            <person name="Whithead S."/>
            <person name="Parkhill J."/>
        </authorList>
    </citation>
    <scope>NUCLEOTIDE SEQUENCE [LARGE SCALE GENOMIC DNA]</scope>
    <source>
        <strain evidence="3">Hall / ATCC 3502 / NCTC 13319 / Type A [Sanger]</strain>
    </source>
</reference>
<protein>
    <submittedName>
        <fullName evidence="2">Membrane protein</fullName>
    </submittedName>
</protein>
<dbReference type="Proteomes" id="UP000001986">
    <property type="component" value="Chromosome"/>
</dbReference>
<feature type="transmembrane region" description="Helical" evidence="1">
    <location>
        <begin position="12"/>
        <end position="35"/>
    </location>
</feature>
<evidence type="ECO:0000313" key="3">
    <source>
        <dbReference type="Proteomes" id="UP000001986"/>
    </source>
</evidence>
<organism evidence="2 3">
    <name type="scientific">Clostridium botulinum (strain Hall / ATCC 3502 / NCTC 13319 / Type A)</name>
    <dbReference type="NCBI Taxonomy" id="441771"/>
    <lineage>
        <taxon>Bacteria</taxon>
        <taxon>Bacillati</taxon>
        <taxon>Bacillota</taxon>
        <taxon>Clostridia</taxon>
        <taxon>Eubacteriales</taxon>
        <taxon>Clostridiaceae</taxon>
        <taxon>Clostridium</taxon>
    </lineage>
</organism>
<proteinExistence type="predicted"/>